<organism evidence="1 2">
    <name type="scientific">Brevundimonas faecalis</name>
    <dbReference type="NCBI Taxonomy" id="947378"/>
    <lineage>
        <taxon>Bacteria</taxon>
        <taxon>Pseudomonadati</taxon>
        <taxon>Pseudomonadota</taxon>
        <taxon>Alphaproteobacteria</taxon>
        <taxon>Caulobacterales</taxon>
        <taxon>Caulobacteraceae</taxon>
        <taxon>Brevundimonas</taxon>
    </lineage>
</organism>
<accession>A0ABV2RDM4</accession>
<protein>
    <submittedName>
        <fullName evidence="1">Plasmid stabilization system protein ParE</fullName>
    </submittedName>
</protein>
<dbReference type="Proteomes" id="UP001549313">
    <property type="component" value="Unassembled WGS sequence"/>
</dbReference>
<dbReference type="EMBL" id="JBEPTF010000003">
    <property type="protein sequence ID" value="MET4684680.1"/>
    <property type="molecule type" value="Genomic_DNA"/>
</dbReference>
<name>A0ABV2RDM4_9CAUL</name>
<reference evidence="1 2" key="1">
    <citation type="submission" date="2024-06" db="EMBL/GenBank/DDBJ databases">
        <title>Sorghum-associated microbial communities from plants grown in Nebraska, USA.</title>
        <authorList>
            <person name="Schachtman D."/>
        </authorList>
    </citation>
    <scope>NUCLEOTIDE SEQUENCE [LARGE SCALE GENOMIC DNA]</scope>
    <source>
        <strain evidence="1 2">2814</strain>
    </source>
</reference>
<dbReference type="RefSeq" id="WP_354089632.1">
    <property type="nucleotide sequence ID" value="NZ_JBEPTF010000003.1"/>
</dbReference>
<proteinExistence type="predicted"/>
<evidence type="ECO:0000313" key="1">
    <source>
        <dbReference type="EMBL" id="MET4684680.1"/>
    </source>
</evidence>
<evidence type="ECO:0000313" key="2">
    <source>
        <dbReference type="Proteomes" id="UP001549313"/>
    </source>
</evidence>
<dbReference type="InterPro" id="IPR007712">
    <property type="entry name" value="RelE/ParE_toxin"/>
</dbReference>
<sequence>MGRVYVRRFGQGGYVIRYRVYDEIILVTRIFHTREDR</sequence>
<keyword evidence="2" id="KW-1185">Reference proteome</keyword>
<dbReference type="Pfam" id="PF05016">
    <property type="entry name" value="ParE_toxin"/>
    <property type="match status" value="1"/>
</dbReference>
<gene>
    <name evidence="1" type="ORF">ABIE19_002617</name>
</gene>
<comment type="caution">
    <text evidence="1">The sequence shown here is derived from an EMBL/GenBank/DDBJ whole genome shotgun (WGS) entry which is preliminary data.</text>
</comment>